<dbReference type="EMBL" id="LKCW01000128">
    <property type="protein sequence ID" value="KPM38634.1"/>
    <property type="molecule type" value="Genomic_DNA"/>
</dbReference>
<sequence>MTRLDGTKIAEALRQTDSAGARSGAIASLGKALRREDRFRPVWDAVGGAGRLAELMAEFSVQDVRALCVRLGNTASAQKARPERQEALGELVRLLYDESEDAARDRRPLRPFYQTIVPACSLEMVQEWEHQRNAKWSNQQQKRIFLGHRELHERKLLARICSSDPKDEDLMFKTERRLFRGNLPFCEETLRAMVAHEGDVRVPDDFVVEFVMPMLKRLLKRRFDEATRNKFLGLVVQCVQKCADALASQLYLNPGGLLQYVMQRWNDAPVDSTKQVEAYLVQLLGFTPINERASRRASLTGIHQAIISLRRLDPLARYDLLRLVLQHLKGYNIDIEDDDESAAALARLRDLPFEKDLWPAMLFFSIDNKNAMRLFERLAKAYPSGDFISTVPGHPSRKPFTVLKQPQGPEESTHADPEVVRFLLVNKSKTKDMAENPVWFERPRALVRERMKKAEQARDSHYRIFWSKSAFSLCIAAGDLDTLGDLVLWARRFNKDTVTVRELYGKGMFETAELEDLLGAIPQCETSAAAAATTTSVKRDIALTDRILVNLIETATMAVQEPGFQLFMWSSILGLPKVIADRRLKNVDSFNDLVKASPSDQRESAVIETVWKPTMDTLLEVEAILRKPTFEALLKESRNAEASGVYVLQRLPAKEASMLAKLARFLLERMHVRLGPERLRVQMGDVVEVVMRVARSDQPSLACPFIRDLILNGDDNSSWHRQLVNVRFISSLPAKAVRELLFTMADAIRDKLREQNSRPRDNDENHKNNPRPSVVKVTTVKMMAQLLKDNVFVDAASSCDILVGLLAEARHIDAQTTIVSSLISTIEEPTCPPGLRTRILDALESYIVPVAAQLSERQRLTEADWEVFARQDETKLPDVSKETPLLMMLVERARRGKLNPDDEKRLAQLIMTALEQSAANNGRWMELFLAKNKFALDTNERLPSAPTNISVLTLLLANWTRYVPASILNILRNILLTNLSPSPAIMRITSTVKSNPDLVNSNAGKHWLAQFDNLSKSAFRIGVEHAAIVLRSPSDKTQSKLSDGEGITVPMLQDLVLAIAEQLLITGDTSMLNLLVLRLGQKRFESRQCWESWRSNCVPVVEDIITRVKAIRSDTESTWGTTAEKTRSLLVLPNTFQLQMMILPIPYSSSQEPASSEEMDEFISKLSVLIHELAIRHLPYHEDFVRLKEEVLKAPEEKDFLRFALKVNATTRTKEPALADYLQLELSGDFVLKASDPQDEMVVRRAREMVLTWQNSEIESIRAVGLTVVEKLKGQRRKSEFMLKE</sequence>
<evidence type="ECO:0000313" key="3">
    <source>
        <dbReference type="Proteomes" id="UP000050424"/>
    </source>
</evidence>
<reference evidence="2 3" key="1">
    <citation type="submission" date="2015-09" db="EMBL/GenBank/DDBJ databases">
        <title>Draft genome of a European isolate of the apple canker pathogen Neonectria ditissima.</title>
        <authorList>
            <person name="Gomez-Cortecero A."/>
            <person name="Harrison R.J."/>
            <person name="Armitage A.D."/>
        </authorList>
    </citation>
    <scope>NUCLEOTIDE SEQUENCE [LARGE SCALE GENOMIC DNA]</scope>
    <source>
        <strain evidence="2 3">R09/05</strain>
    </source>
</reference>
<evidence type="ECO:0000256" key="1">
    <source>
        <dbReference type="SAM" id="MobiDB-lite"/>
    </source>
</evidence>
<feature type="compositionally biased region" description="Basic and acidic residues" evidence="1">
    <location>
        <begin position="752"/>
        <end position="767"/>
    </location>
</feature>
<evidence type="ECO:0000313" key="2">
    <source>
        <dbReference type="EMBL" id="KPM38634.1"/>
    </source>
</evidence>
<dbReference type="Proteomes" id="UP000050424">
    <property type="component" value="Unassembled WGS sequence"/>
</dbReference>
<proteinExistence type="predicted"/>
<feature type="region of interest" description="Disordered" evidence="1">
    <location>
        <begin position="752"/>
        <end position="773"/>
    </location>
</feature>
<keyword evidence="3" id="KW-1185">Reference proteome</keyword>
<organism evidence="2 3">
    <name type="scientific">Neonectria ditissima</name>
    <dbReference type="NCBI Taxonomy" id="78410"/>
    <lineage>
        <taxon>Eukaryota</taxon>
        <taxon>Fungi</taxon>
        <taxon>Dikarya</taxon>
        <taxon>Ascomycota</taxon>
        <taxon>Pezizomycotina</taxon>
        <taxon>Sordariomycetes</taxon>
        <taxon>Hypocreomycetidae</taxon>
        <taxon>Hypocreales</taxon>
        <taxon>Nectriaceae</taxon>
        <taxon>Neonectria</taxon>
    </lineage>
</organism>
<protein>
    <submittedName>
        <fullName evidence="2">Uncharacterized protein</fullName>
    </submittedName>
</protein>
<comment type="caution">
    <text evidence="2">The sequence shown here is derived from an EMBL/GenBank/DDBJ whole genome shotgun (WGS) entry which is preliminary data.</text>
</comment>
<name>A0A0P7AYM8_9HYPO</name>
<dbReference type="STRING" id="78410.A0A0P7AYM8"/>
<accession>A0A0P7AYM8</accession>
<gene>
    <name evidence="2" type="ORF">AK830_g7917</name>
</gene>
<dbReference type="OrthoDB" id="2549237at2759"/>